<reference evidence="15 16" key="1">
    <citation type="journal article" date="2009" name="Stand. Genomic Sci.">
        <title>Complete genome sequence of Pirellula staleyi type strain (ATCC 27377).</title>
        <authorList>
            <person name="Clum A."/>
            <person name="Tindall B.J."/>
            <person name="Sikorski J."/>
            <person name="Ivanova N."/>
            <person name="Mavrommatis K."/>
            <person name="Lucas S."/>
            <person name="Glavina del Rio T."/>
            <person name="Nolan M."/>
            <person name="Chen F."/>
            <person name="Tice H."/>
            <person name="Pitluck S."/>
            <person name="Cheng J.F."/>
            <person name="Chertkov O."/>
            <person name="Brettin T."/>
            <person name="Han C."/>
            <person name="Detter J.C."/>
            <person name="Kuske C."/>
            <person name="Bruce D."/>
            <person name="Goodwin L."/>
            <person name="Ovchinikova G."/>
            <person name="Pati A."/>
            <person name="Mikhailova N."/>
            <person name="Chen A."/>
            <person name="Palaniappan K."/>
            <person name="Land M."/>
            <person name="Hauser L."/>
            <person name="Chang Y.J."/>
            <person name="Jeffries C.D."/>
            <person name="Chain P."/>
            <person name="Rohde M."/>
            <person name="Goker M."/>
            <person name="Bristow J."/>
            <person name="Eisen J.A."/>
            <person name="Markowitz V."/>
            <person name="Hugenholtz P."/>
            <person name="Kyrpides N.C."/>
            <person name="Klenk H.P."/>
            <person name="Lapidus A."/>
        </authorList>
    </citation>
    <scope>NUCLEOTIDE SEQUENCE [LARGE SCALE GENOMIC DNA]</scope>
    <source>
        <strain evidence="16">ATCC 27377 / DSM 6068 / ICPB 4128</strain>
    </source>
</reference>
<evidence type="ECO:0000256" key="10">
    <source>
        <dbReference type="ARBA" id="ARBA00023209"/>
    </source>
</evidence>
<evidence type="ECO:0000256" key="13">
    <source>
        <dbReference type="SAM" id="Phobius"/>
    </source>
</evidence>
<evidence type="ECO:0000256" key="4">
    <source>
        <dbReference type="ARBA" id="ARBA00022679"/>
    </source>
</evidence>
<evidence type="ECO:0000256" key="11">
    <source>
        <dbReference type="ARBA" id="ARBA00023264"/>
    </source>
</evidence>
<proteinExistence type="predicted"/>
<name>D2R065_PIRSD</name>
<keyword evidence="5 13" id="KW-0812">Transmembrane</keyword>
<sequence>MGRKSPRTFDRVLAKSLELVHDFVMNQLFDDFWPLFVAVAHTLIIAVASSHVVLTKRDNRSAIGWVGIIWLTPFLGAMLYYLFGINRIHRVAKRLREGQEPTRTGWQASAASQSEVLAILAEENESLRALVSFIGKVTDLPLLPGNRITPLKDGDIAYAAMLSAIAKAQRSISLATYIFDNDEVGREFADALAAAQQRGVQVRVLIDSVGTRYTWPSILSHLRKLEVRHAVFLPTLIPWQLHYTNLRNHRKILVIDGKLGFTGGMNIRQGHRKTNPGHHPVQDLHFQVEGPVVAHLQETFAHDWEFTTNEVIGGDLWFPQIPKAGPALCRGISDGPELSFDKLQLTLQGAIDCARHRIVIMTPYFLPELPLITALVVAALRGVQVQILLPEKNNLRLVQWASTALLWQVLQHGCRVYLTPQPFDHTKLVLVDNCWSMFGSANWDPRSLRLNFEMNIECYDDTLADDLAQLVADKLARSREITLKDVDSRPIWMRLRDGIARLAQPYL</sequence>
<dbReference type="PROSITE" id="PS50035">
    <property type="entry name" value="PLD"/>
    <property type="match status" value="2"/>
</dbReference>
<feature type="domain" description="PLD phosphodiesterase" evidence="14">
    <location>
        <begin position="244"/>
        <end position="271"/>
    </location>
</feature>
<dbReference type="STRING" id="530564.Psta_3775"/>
<evidence type="ECO:0000256" key="1">
    <source>
        <dbReference type="ARBA" id="ARBA00004651"/>
    </source>
</evidence>
<dbReference type="CDD" id="cd09163">
    <property type="entry name" value="PLDc_CLS_unchar2_2"/>
    <property type="match status" value="1"/>
</dbReference>
<dbReference type="PANTHER" id="PTHR21248:SF22">
    <property type="entry name" value="PHOSPHOLIPASE D"/>
    <property type="match status" value="1"/>
</dbReference>
<protein>
    <recommendedName>
        <fullName evidence="12">Cardiolipin synthase</fullName>
        <ecNumber evidence="12">2.7.8.-</ecNumber>
    </recommendedName>
</protein>
<dbReference type="InterPro" id="IPR001736">
    <property type="entry name" value="PLipase_D/transphosphatidylase"/>
</dbReference>
<evidence type="ECO:0000256" key="8">
    <source>
        <dbReference type="ARBA" id="ARBA00023098"/>
    </source>
</evidence>
<keyword evidence="16" id="KW-1185">Reference proteome</keyword>
<dbReference type="InterPro" id="IPR027379">
    <property type="entry name" value="CLS_N"/>
</dbReference>
<evidence type="ECO:0000256" key="9">
    <source>
        <dbReference type="ARBA" id="ARBA00023136"/>
    </source>
</evidence>
<dbReference type="NCBIfam" id="TIGR04265">
    <property type="entry name" value="bac_cardiolipin"/>
    <property type="match status" value="1"/>
</dbReference>
<dbReference type="InterPro" id="IPR022924">
    <property type="entry name" value="Cardiolipin_synthase"/>
</dbReference>
<feature type="transmembrane region" description="Helical" evidence="13">
    <location>
        <begin position="62"/>
        <end position="83"/>
    </location>
</feature>
<evidence type="ECO:0000259" key="14">
    <source>
        <dbReference type="PROSITE" id="PS50035"/>
    </source>
</evidence>
<keyword evidence="4" id="KW-0808">Transferase</keyword>
<dbReference type="AlphaFoldDB" id="D2R065"/>
<accession>D2R065</accession>
<keyword evidence="7 13" id="KW-1133">Transmembrane helix</keyword>
<dbReference type="HOGENOM" id="CLU_038053_1_0_0"/>
<dbReference type="Pfam" id="PF13091">
    <property type="entry name" value="PLDc_2"/>
    <property type="match status" value="2"/>
</dbReference>
<gene>
    <name evidence="15" type="ordered locus">Psta_3775</name>
</gene>
<feature type="transmembrane region" description="Helical" evidence="13">
    <location>
        <begin position="32"/>
        <end position="55"/>
    </location>
</feature>
<comment type="subcellular location">
    <subcellularLocation>
        <location evidence="1">Cell membrane</location>
        <topology evidence="1">Multi-pass membrane protein</topology>
    </subcellularLocation>
</comment>
<dbReference type="GO" id="GO:0005886">
    <property type="term" value="C:plasma membrane"/>
    <property type="evidence" value="ECO:0007669"/>
    <property type="project" value="UniProtKB-SubCell"/>
</dbReference>
<evidence type="ECO:0000256" key="5">
    <source>
        <dbReference type="ARBA" id="ARBA00022692"/>
    </source>
</evidence>
<dbReference type="eggNOG" id="COG1502">
    <property type="taxonomic scope" value="Bacteria"/>
</dbReference>
<evidence type="ECO:0000313" key="15">
    <source>
        <dbReference type="EMBL" id="ADB18430.1"/>
    </source>
</evidence>
<evidence type="ECO:0000256" key="12">
    <source>
        <dbReference type="NCBIfam" id="TIGR04265"/>
    </source>
</evidence>
<keyword evidence="3" id="KW-0444">Lipid biosynthesis</keyword>
<dbReference type="GO" id="GO:0032049">
    <property type="term" value="P:cardiolipin biosynthetic process"/>
    <property type="evidence" value="ECO:0007669"/>
    <property type="project" value="UniProtKB-UniRule"/>
</dbReference>
<keyword evidence="9 13" id="KW-0472">Membrane</keyword>
<organism evidence="15 16">
    <name type="scientific">Pirellula staleyi (strain ATCC 27377 / DSM 6068 / ICPB 4128)</name>
    <name type="common">Pirella staleyi</name>
    <dbReference type="NCBI Taxonomy" id="530564"/>
    <lineage>
        <taxon>Bacteria</taxon>
        <taxon>Pseudomonadati</taxon>
        <taxon>Planctomycetota</taxon>
        <taxon>Planctomycetia</taxon>
        <taxon>Pirellulales</taxon>
        <taxon>Pirellulaceae</taxon>
        <taxon>Pirellula</taxon>
    </lineage>
</organism>
<keyword evidence="8" id="KW-0443">Lipid metabolism</keyword>
<evidence type="ECO:0000256" key="6">
    <source>
        <dbReference type="ARBA" id="ARBA00022737"/>
    </source>
</evidence>
<dbReference type="PANTHER" id="PTHR21248">
    <property type="entry name" value="CARDIOLIPIN SYNTHASE"/>
    <property type="match status" value="1"/>
</dbReference>
<keyword evidence="2" id="KW-1003">Cell membrane</keyword>
<keyword evidence="11" id="KW-1208">Phospholipid metabolism</keyword>
<feature type="domain" description="PLD phosphodiesterase" evidence="14">
    <location>
        <begin position="420"/>
        <end position="447"/>
    </location>
</feature>
<evidence type="ECO:0000256" key="3">
    <source>
        <dbReference type="ARBA" id="ARBA00022516"/>
    </source>
</evidence>
<keyword evidence="10" id="KW-0594">Phospholipid biosynthesis</keyword>
<dbReference type="EC" id="2.7.8.-" evidence="12"/>
<evidence type="ECO:0000313" key="16">
    <source>
        <dbReference type="Proteomes" id="UP000001887"/>
    </source>
</evidence>
<dbReference type="KEGG" id="psl:Psta_3775"/>
<dbReference type="InterPro" id="IPR025202">
    <property type="entry name" value="PLD-like_dom"/>
</dbReference>
<dbReference type="SUPFAM" id="SSF56024">
    <property type="entry name" value="Phospholipase D/nuclease"/>
    <property type="match status" value="2"/>
</dbReference>
<dbReference type="SMART" id="SM00155">
    <property type="entry name" value="PLDc"/>
    <property type="match status" value="2"/>
</dbReference>
<keyword evidence="6" id="KW-0677">Repeat</keyword>
<dbReference type="EMBL" id="CP001848">
    <property type="protein sequence ID" value="ADB18430.1"/>
    <property type="molecule type" value="Genomic_DNA"/>
</dbReference>
<dbReference type="Pfam" id="PF13396">
    <property type="entry name" value="PLDc_N"/>
    <property type="match status" value="1"/>
</dbReference>
<dbReference type="Gene3D" id="3.30.870.10">
    <property type="entry name" value="Endonuclease Chain A"/>
    <property type="match status" value="2"/>
</dbReference>
<dbReference type="GO" id="GO:0008808">
    <property type="term" value="F:cardiolipin synthase activity"/>
    <property type="evidence" value="ECO:0007669"/>
    <property type="project" value="UniProtKB-UniRule"/>
</dbReference>
<dbReference type="Proteomes" id="UP000001887">
    <property type="component" value="Chromosome"/>
</dbReference>
<dbReference type="CDD" id="cd09157">
    <property type="entry name" value="PLDc_CLS_unchar2_1"/>
    <property type="match status" value="1"/>
</dbReference>
<evidence type="ECO:0000256" key="2">
    <source>
        <dbReference type="ARBA" id="ARBA00022475"/>
    </source>
</evidence>
<evidence type="ECO:0000256" key="7">
    <source>
        <dbReference type="ARBA" id="ARBA00022989"/>
    </source>
</evidence>